<evidence type="ECO:0000313" key="2">
    <source>
        <dbReference type="EMBL" id="KAB7707498.1"/>
    </source>
</evidence>
<feature type="region of interest" description="Disordered" evidence="1">
    <location>
        <begin position="42"/>
        <end position="66"/>
    </location>
</feature>
<dbReference type="RefSeq" id="WP_152150461.1">
    <property type="nucleotide sequence ID" value="NZ_WEIO01000003.1"/>
</dbReference>
<name>A0A6I1FKZ5_9BACI</name>
<accession>A0A6I1FKZ5</accession>
<proteinExistence type="predicted"/>
<protein>
    <submittedName>
        <fullName evidence="2">Uncharacterized protein</fullName>
    </submittedName>
</protein>
<dbReference type="Proteomes" id="UP000429595">
    <property type="component" value="Unassembled WGS sequence"/>
</dbReference>
<evidence type="ECO:0000313" key="3">
    <source>
        <dbReference type="Proteomes" id="UP000429595"/>
    </source>
</evidence>
<gene>
    <name evidence="2" type="ORF">F9802_07035</name>
</gene>
<reference evidence="2 3" key="1">
    <citation type="submission" date="2019-10" db="EMBL/GenBank/DDBJ databases">
        <title>Bacillus aerolatum sp. nov., isolated from bioaerosol of sport playgrounds.</title>
        <authorList>
            <person name="Chen P."/>
            <person name="Zhang G."/>
        </authorList>
    </citation>
    <scope>NUCLEOTIDE SEQUENCE [LARGE SCALE GENOMIC DNA]</scope>
    <source>
        <strain evidence="2 3">CX253</strain>
    </source>
</reference>
<evidence type="ECO:0000256" key="1">
    <source>
        <dbReference type="SAM" id="MobiDB-lite"/>
    </source>
</evidence>
<sequence length="66" mass="7071">MKSRKAEAPVLPRQANVLSPKKSLFDFIEERLFDLEGQGAAAGQKKSGSACSAPTSKCSFSKEVVL</sequence>
<comment type="caution">
    <text evidence="2">The sequence shown here is derived from an EMBL/GenBank/DDBJ whole genome shotgun (WGS) entry which is preliminary data.</text>
</comment>
<organism evidence="2 3">
    <name type="scientific">Bacillus aerolatus</name>
    <dbReference type="NCBI Taxonomy" id="2653354"/>
    <lineage>
        <taxon>Bacteria</taxon>
        <taxon>Bacillati</taxon>
        <taxon>Bacillota</taxon>
        <taxon>Bacilli</taxon>
        <taxon>Bacillales</taxon>
        <taxon>Bacillaceae</taxon>
        <taxon>Bacillus</taxon>
    </lineage>
</organism>
<keyword evidence="3" id="KW-1185">Reference proteome</keyword>
<dbReference type="AlphaFoldDB" id="A0A6I1FKZ5"/>
<dbReference type="EMBL" id="WEIO01000003">
    <property type="protein sequence ID" value="KAB7707498.1"/>
    <property type="molecule type" value="Genomic_DNA"/>
</dbReference>